<proteinExistence type="predicted"/>
<gene>
    <name evidence="2" type="ORF">QR680_010176</name>
</gene>
<organism evidence="2 3">
    <name type="scientific">Steinernema hermaphroditum</name>
    <dbReference type="NCBI Taxonomy" id="289476"/>
    <lineage>
        <taxon>Eukaryota</taxon>
        <taxon>Metazoa</taxon>
        <taxon>Ecdysozoa</taxon>
        <taxon>Nematoda</taxon>
        <taxon>Chromadorea</taxon>
        <taxon>Rhabditida</taxon>
        <taxon>Tylenchina</taxon>
        <taxon>Panagrolaimomorpha</taxon>
        <taxon>Strongyloidoidea</taxon>
        <taxon>Steinernematidae</taxon>
        <taxon>Steinernema</taxon>
    </lineage>
</organism>
<dbReference type="Proteomes" id="UP001175271">
    <property type="component" value="Unassembled WGS sequence"/>
</dbReference>
<dbReference type="SUPFAM" id="SSF54695">
    <property type="entry name" value="POZ domain"/>
    <property type="match status" value="1"/>
</dbReference>
<evidence type="ECO:0000313" key="2">
    <source>
        <dbReference type="EMBL" id="KAK0427342.1"/>
    </source>
</evidence>
<accession>A0AA39IN24</accession>
<keyword evidence="3" id="KW-1185">Reference proteome</keyword>
<evidence type="ECO:0000259" key="1">
    <source>
        <dbReference type="PROSITE" id="PS50097"/>
    </source>
</evidence>
<dbReference type="InterPro" id="IPR000210">
    <property type="entry name" value="BTB/POZ_dom"/>
</dbReference>
<dbReference type="PANTHER" id="PTHR22744">
    <property type="entry name" value="HELIX LOOP HELIX PROTEIN 21-RELATED"/>
    <property type="match status" value="1"/>
</dbReference>
<dbReference type="Pfam" id="PF00651">
    <property type="entry name" value="BTB"/>
    <property type="match status" value="1"/>
</dbReference>
<feature type="domain" description="BTB" evidence="1">
    <location>
        <begin position="138"/>
        <end position="204"/>
    </location>
</feature>
<dbReference type="EMBL" id="JAUCMV010000001">
    <property type="protein sequence ID" value="KAK0427342.1"/>
    <property type="molecule type" value="Genomic_DNA"/>
</dbReference>
<dbReference type="PROSITE" id="PS50097">
    <property type="entry name" value="BTB"/>
    <property type="match status" value="1"/>
</dbReference>
<comment type="caution">
    <text evidence="2">The sequence shown here is derived from an EMBL/GenBank/DDBJ whole genome shotgun (WGS) entry which is preliminary data.</text>
</comment>
<dbReference type="Gene3D" id="3.30.710.10">
    <property type="entry name" value="Potassium Channel Kv1.1, Chain A"/>
    <property type="match status" value="1"/>
</dbReference>
<reference evidence="2" key="1">
    <citation type="submission" date="2023-06" db="EMBL/GenBank/DDBJ databases">
        <title>Genomic analysis of the entomopathogenic nematode Steinernema hermaphroditum.</title>
        <authorList>
            <person name="Schwarz E.M."/>
            <person name="Heppert J.K."/>
            <person name="Baniya A."/>
            <person name="Schwartz H.T."/>
            <person name="Tan C.-H."/>
            <person name="Antoshechkin I."/>
            <person name="Sternberg P.W."/>
            <person name="Goodrich-Blair H."/>
            <person name="Dillman A.R."/>
        </authorList>
    </citation>
    <scope>NUCLEOTIDE SEQUENCE</scope>
    <source>
        <strain evidence="2">PS9179</strain>
        <tissue evidence="2">Whole animal</tissue>
    </source>
</reference>
<name>A0AA39IN24_9BILA</name>
<dbReference type="AlphaFoldDB" id="A0AA39IN24"/>
<sequence>MSSYRSKWSVIATREQLLSDNGCVTESKTIGGLKFKVEAIIAFNPPTLQVELICDTFNEKPALLYNFVYHSRLVVSVDQLRVVKKDSGSVAYVANPIGYDVYTNEVPFNYINALKIELEVRFDNFRTLDLSRYNELYADTLLNLNDDMQIWVSKNLLSFHSTYFERFFNENNTVDLHDDRGRPPNEFTLNVEFYVFLIFLYCIYGFKEPDLSLVYEPLPAIMEVPHRFECEMASQKIETNLMNMNVTKTRNLFEKADECRMFRLVERIISKMSRDEIKDLATQCALGDAYSPSTRQLVMEQMSEYF</sequence>
<dbReference type="PANTHER" id="PTHR22744:SF14">
    <property type="entry name" value="BTB DOMAIN-CONTAINING PROTEIN-RELATED"/>
    <property type="match status" value="1"/>
</dbReference>
<protein>
    <recommendedName>
        <fullName evidence="1">BTB domain-containing protein</fullName>
    </recommendedName>
</protein>
<evidence type="ECO:0000313" key="3">
    <source>
        <dbReference type="Proteomes" id="UP001175271"/>
    </source>
</evidence>
<dbReference type="InterPro" id="IPR011333">
    <property type="entry name" value="SKP1/BTB/POZ_sf"/>
</dbReference>